<dbReference type="InterPro" id="IPR001683">
    <property type="entry name" value="PX_dom"/>
</dbReference>
<evidence type="ECO:0000313" key="7">
    <source>
        <dbReference type="Proteomes" id="UP001231518"/>
    </source>
</evidence>
<evidence type="ECO:0008006" key="8">
    <source>
        <dbReference type="Google" id="ProtNLM"/>
    </source>
</evidence>
<proteinExistence type="inferred from homology"/>
<dbReference type="CDD" id="cd08720">
    <property type="entry name" value="RGS_SNX25"/>
    <property type="match status" value="1"/>
</dbReference>
<dbReference type="InterPro" id="IPR036871">
    <property type="entry name" value="PX_dom_sf"/>
</dbReference>
<feature type="transmembrane region" description="Helical" evidence="2">
    <location>
        <begin position="6"/>
        <end position="26"/>
    </location>
</feature>
<dbReference type="PROSITE" id="PS51207">
    <property type="entry name" value="PXA"/>
    <property type="match status" value="1"/>
</dbReference>
<keyword evidence="2" id="KW-0472">Membrane</keyword>
<dbReference type="Pfam" id="PF00615">
    <property type="entry name" value="RGS"/>
    <property type="match status" value="1"/>
</dbReference>
<gene>
    <name evidence="6" type="ORF">PYW07_015877</name>
</gene>
<comment type="similarity">
    <text evidence="1">Belongs to the sorting nexin family.</text>
</comment>
<dbReference type="InterPro" id="IPR036305">
    <property type="entry name" value="RGS_sf"/>
</dbReference>
<dbReference type="InterPro" id="IPR044926">
    <property type="entry name" value="RGS_subdomain_2"/>
</dbReference>
<dbReference type="InterPro" id="IPR016137">
    <property type="entry name" value="RGS"/>
</dbReference>
<dbReference type="SMART" id="SM00315">
    <property type="entry name" value="RGS"/>
    <property type="match status" value="1"/>
</dbReference>
<dbReference type="GO" id="GO:0035091">
    <property type="term" value="F:phosphatidylinositol binding"/>
    <property type="evidence" value="ECO:0007669"/>
    <property type="project" value="InterPro"/>
</dbReference>
<evidence type="ECO:0000313" key="6">
    <source>
        <dbReference type="EMBL" id="KAJ8724919.1"/>
    </source>
</evidence>
<comment type="caution">
    <text evidence="6">The sequence shown here is derived from an EMBL/GenBank/DDBJ whole genome shotgun (WGS) entry which is preliminary data.</text>
</comment>
<dbReference type="EMBL" id="JARGEI010000010">
    <property type="protein sequence ID" value="KAJ8724919.1"/>
    <property type="molecule type" value="Genomic_DNA"/>
</dbReference>
<dbReference type="InterPro" id="IPR013937">
    <property type="entry name" value="Sorting_nexin_C"/>
</dbReference>
<evidence type="ECO:0000259" key="4">
    <source>
        <dbReference type="PROSITE" id="PS50195"/>
    </source>
</evidence>
<organism evidence="6 7">
    <name type="scientific">Mythimna separata</name>
    <name type="common">Oriental armyworm</name>
    <name type="synonym">Pseudaletia separata</name>
    <dbReference type="NCBI Taxonomy" id="271217"/>
    <lineage>
        <taxon>Eukaryota</taxon>
        <taxon>Metazoa</taxon>
        <taxon>Ecdysozoa</taxon>
        <taxon>Arthropoda</taxon>
        <taxon>Hexapoda</taxon>
        <taxon>Insecta</taxon>
        <taxon>Pterygota</taxon>
        <taxon>Neoptera</taxon>
        <taxon>Endopterygota</taxon>
        <taxon>Lepidoptera</taxon>
        <taxon>Glossata</taxon>
        <taxon>Ditrysia</taxon>
        <taxon>Noctuoidea</taxon>
        <taxon>Noctuidae</taxon>
        <taxon>Noctuinae</taxon>
        <taxon>Hadenini</taxon>
        <taxon>Mythimna</taxon>
    </lineage>
</organism>
<dbReference type="SUPFAM" id="SSF64268">
    <property type="entry name" value="PX domain"/>
    <property type="match status" value="1"/>
</dbReference>
<evidence type="ECO:0000256" key="2">
    <source>
        <dbReference type="SAM" id="Phobius"/>
    </source>
</evidence>
<dbReference type="PROSITE" id="PS50132">
    <property type="entry name" value="RGS"/>
    <property type="match status" value="1"/>
</dbReference>
<dbReference type="Gene3D" id="3.30.1520.10">
    <property type="entry name" value="Phox-like domain"/>
    <property type="match status" value="1"/>
</dbReference>
<dbReference type="AlphaFoldDB" id="A0AAD7YSQ0"/>
<keyword evidence="2" id="KW-1133">Transmembrane helix</keyword>
<dbReference type="InterPro" id="IPR037899">
    <property type="entry name" value="SNX25_PX"/>
</dbReference>
<accession>A0AAD7YSQ0</accession>
<evidence type="ECO:0000259" key="3">
    <source>
        <dbReference type="PROSITE" id="PS50132"/>
    </source>
</evidence>
<dbReference type="Pfam" id="PF00787">
    <property type="entry name" value="PX"/>
    <property type="match status" value="1"/>
</dbReference>
<dbReference type="CDD" id="cd06878">
    <property type="entry name" value="PX_SNX25"/>
    <property type="match status" value="1"/>
</dbReference>
<feature type="domain" description="PX" evidence="4">
    <location>
        <begin position="588"/>
        <end position="715"/>
    </location>
</feature>
<dbReference type="SMART" id="SM00313">
    <property type="entry name" value="PXA"/>
    <property type="match status" value="1"/>
</dbReference>
<dbReference type="PANTHER" id="PTHR22775:SF48">
    <property type="entry name" value="SORTING NEXIN-25"/>
    <property type="match status" value="1"/>
</dbReference>
<sequence length="946" mass="109029">MNHRWWYTLFIVIAVFVLTLWGHVSLSSPHQTSLFLLDKVEKDVRQIEETLKEDQSNWPHAAKKSHLPVIFGRTVDSQLQLLIDYVLRDFVARWLKELSHKPEPVIDKFKEHVWGGVQNLYERLLRVDAEKLLASDMVTKITQHFERIRVARSYALELNIPPVFALAPHLMSFDTELHYLRQISELIIMFLMPRCYSLAPASHLMREILACKVLQPAIDLVTEPDYINQKIIQYLEAQKEVDAMHVRTHEYAKTFEDYIRLINSCNNVDTLKRLRYDIVTQIMQATTLQNVKRAKGVDIEVIEKSGSQNISRQQVADAKKLKRYINQLTIAKAECETALRKLGWDGAFPTVESGSKVKTLPLHKIMESVTGRRYLSMFLETMCSQGLVGFWMAVEELRHSPRSSWHQLGAEIFYTYIRSPSAEIKVDKDTRKRMEAFLLGDKGPEVFYEVQDTVVDTIQEKYYHSFLLSDQYTALIAELATEEANKDITSDRSPIEDRQLSNESVSSAESVAGTIHLTEHSTYARRKLDELQERHNNKIQALAALRASLKPESPALSMLANEVEKLAGEQMRLEAHLARTDTWAEHLGRWRASVHSAEVIDESKPPQFVIVVHMAEQESMNDDDRPEQITTGWVLLRTLNEFQELHRKLRPMCAELKNLELPTNSFKFLFGKNDKNSLEKAKILIQKYLEFVLEDDRLNQSEALYTFLNPSSEYLKQGDLPKKNKFSFSTLFKSTSSEATNRSSQEKEQFTHLSADEDEISLYLDGNGSDNASKAMTSSLRGAGSIPEERDSIAEPLYALLSEVFDMRGVFRWLRKTLVTFVQITYGRTINRQIKETVTWIFSEQMLHYYISVVLKSWWPGGTLSENTSNRNFQDKEHTRTLALQQLSESVLDALSSLVGAQAAARGAHKLFHTLQDTKHNKQLFYELFELVLLEVFPELKRYQIP</sequence>
<protein>
    <recommendedName>
        <fullName evidence="8">Sorting nexin-25</fullName>
    </recommendedName>
</protein>
<dbReference type="Gene3D" id="1.10.167.10">
    <property type="entry name" value="Regulator of G-protein Signalling 4, domain 2"/>
    <property type="match status" value="1"/>
</dbReference>
<dbReference type="InterPro" id="IPR003114">
    <property type="entry name" value="Phox_assoc"/>
</dbReference>
<dbReference type="SUPFAM" id="SSF48097">
    <property type="entry name" value="Regulator of G-protein signaling, RGS"/>
    <property type="match status" value="1"/>
</dbReference>
<feature type="domain" description="PXA" evidence="5">
    <location>
        <begin position="72"/>
        <end position="239"/>
    </location>
</feature>
<evidence type="ECO:0000259" key="5">
    <source>
        <dbReference type="PROSITE" id="PS51207"/>
    </source>
</evidence>
<keyword evidence="2" id="KW-0812">Transmembrane</keyword>
<keyword evidence="7" id="KW-1185">Reference proteome</keyword>
<reference evidence="6" key="1">
    <citation type="submission" date="2023-03" db="EMBL/GenBank/DDBJ databases">
        <title>Chromosome-level genomes of two armyworms, Mythimna separata and Mythimna loreyi, provide insights into the biosynthesis and reception of sex pheromones.</title>
        <authorList>
            <person name="Zhao H."/>
        </authorList>
    </citation>
    <scope>NUCLEOTIDE SEQUENCE</scope>
    <source>
        <strain evidence="6">BeijingLab</strain>
        <tissue evidence="6">Pupa</tissue>
    </source>
</reference>
<dbReference type="Pfam" id="PF08628">
    <property type="entry name" value="Nexin_C"/>
    <property type="match status" value="1"/>
</dbReference>
<dbReference type="SMART" id="SM00312">
    <property type="entry name" value="PX"/>
    <property type="match status" value="1"/>
</dbReference>
<name>A0AAD7YSQ0_MYTSE</name>
<dbReference type="PANTHER" id="PTHR22775">
    <property type="entry name" value="SORTING NEXIN"/>
    <property type="match status" value="1"/>
</dbReference>
<dbReference type="PROSITE" id="PS50195">
    <property type="entry name" value="PX"/>
    <property type="match status" value="1"/>
</dbReference>
<evidence type="ECO:0000256" key="1">
    <source>
        <dbReference type="ARBA" id="ARBA00010883"/>
    </source>
</evidence>
<feature type="domain" description="RGS" evidence="3">
    <location>
        <begin position="361"/>
        <end position="476"/>
    </location>
</feature>
<dbReference type="Proteomes" id="UP001231518">
    <property type="component" value="Chromosome 7"/>
</dbReference>
<dbReference type="Pfam" id="PF02194">
    <property type="entry name" value="PXA"/>
    <property type="match status" value="1"/>
</dbReference>